<dbReference type="Pfam" id="PF04264">
    <property type="entry name" value="YceI"/>
    <property type="match status" value="1"/>
</dbReference>
<evidence type="ECO:0000313" key="3">
    <source>
        <dbReference type="EMBL" id="SMO80718.1"/>
    </source>
</evidence>
<protein>
    <recommendedName>
        <fullName evidence="2">Lipid/polyisoprenoid-binding YceI-like domain-containing protein</fullName>
    </recommendedName>
</protein>
<dbReference type="InterPro" id="IPR036761">
    <property type="entry name" value="TTHA0802/YceI-like_sf"/>
</dbReference>
<dbReference type="InterPro" id="IPR007372">
    <property type="entry name" value="Lipid/polyisoprenoid-bd_YceI"/>
</dbReference>
<proteinExistence type="predicted"/>
<name>A0A521E9U3_9BACT</name>
<dbReference type="Gene3D" id="2.40.128.110">
    <property type="entry name" value="Lipid/polyisoprenoid-binding, YceI-like"/>
    <property type="match status" value="1"/>
</dbReference>
<sequence length="195" mass="21865">MSTVHQKLLALVLLFLPLAAIAQNGQVQLSNESKLSINGKSNVNDFRCYSEHQLQQDSLSYSYHFEGDVIEVDGVSLSLQVDQFDCGRKGINRDFRSALQYKEYPFIHITLNELILENEEDIVPSSARVTIKIAGVEQKYTVPLNAFSSSEERIIVGGSKVLSMHDFGIDPPSPMLGLIKVSDELDIQFDLVIRY</sequence>
<evidence type="ECO:0000256" key="1">
    <source>
        <dbReference type="SAM" id="SignalP"/>
    </source>
</evidence>
<gene>
    <name evidence="3" type="ORF">SAMN06265219_11150</name>
</gene>
<reference evidence="3 4" key="1">
    <citation type="submission" date="2017-05" db="EMBL/GenBank/DDBJ databases">
        <authorList>
            <person name="Varghese N."/>
            <person name="Submissions S."/>
        </authorList>
    </citation>
    <scope>NUCLEOTIDE SEQUENCE [LARGE SCALE GENOMIC DNA]</scope>
    <source>
        <strain evidence="3 4">DSM 21985</strain>
    </source>
</reference>
<keyword evidence="4" id="KW-1185">Reference proteome</keyword>
<dbReference type="RefSeq" id="WP_142455047.1">
    <property type="nucleotide sequence ID" value="NZ_FXTP01000011.1"/>
</dbReference>
<evidence type="ECO:0000259" key="2">
    <source>
        <dbReference type="Pfam" id="PF04264"/>
    </source>
</evidence>
<keyword evidence="1" id="KW-0732">Signal</keyword>
<dbReference type="OrthoDB" id="1121590at2"/>
<feature type="chain" id="PRO_5021986344" description="Lipid/polyisoprenoid-binding YceI-like domain-containing protein" evidence="1">
    <location>
        <begin position="23"/>
        <end position="195"/>
    </location>
</feature>
<dbReference type="Proteomes" id="UP000317557">
    <property type="component" value="Unassembled WGS sequence"/>
</dbReference>
<feature type="signal peptide" evidence="1">
    <location>
        <begin position="1"/>
        <end position="22"/>
    </location>
</feature>
<dbReference type="SUPFAM" id="SSF101874">
    <property type="entry name" value="YceI-like"/>
    <property type="match status" value="1"/>
</dbReference>
<feature type="domain" description="Lipid/polyisoprenoid-binding YceI-like" evidence="2">
    <location>
        <begin position="64"/>
        <end position="192"/>
    </location>
</feature>
<dbReference type="AlphaFoldDB" id="A0A521E9U3"/>
<accession>A0A521E9U3</accession>
<organism evidence="3 4">
    <name type="scientific">Gracilimonas mengyeensis</name>
    <dbReference type="NCBI Taxonomy" id="1302730"/>
    <lineage>
        <taxon>Bacteria</taxon>
        <taxon>Pseudomonadati</taxon>
        <taxon>Balneolota</taxon>
        <taxon>Balneolia</taxon>
        <taxon>Balneolales</taxon>
        <taxon>Balneolaceae</taxon>
        <taxon>Gracilimonas</taxon>
    </lineage>
</organism>
<evidence type="ECO:0000313" key="4">
    <source>
        <dbReference type="Proteomes" id="UP000317557"/>
    </source>
</evidence>
<dbReference type="EMBL" id="FXTP01000011">
    <property type="protein sequence ID" value="SMO80718.1"/>
    <property type="molecule type" value="Genomic_DNA"/>
</dbReference>